<dbReference type="AlphaFoldDB" id="A0A6F8YQL8"/>
<dbReference type="RefSeq" id="WP_173159626.1">
    <property type="nucleotide sequence ID" value="NZ_AP022871.1"/>
</dbReference>
<organism evidence="2 3">
    <name type="scientific">Phytohabitans suffuscus</name>
    <dbReference type="NCBI Taxonomy" id="624315"/>
    <lineage>
        <taxon>Bacteria</taxon>
        <taxon>Bacillati</taxon>
        <taxon>Actinomycetota</taxon>
        <taxon>Actinomycetes</taxon>
        <taxon>Micromonosporales</taxon>
        <taxon>Micromonosporaceae</taxon>
    </lineage>
</organism>
<dbReference type="EMBL" id="AP022871">
    <property type="protein sequence ID" value="BCB88283.1"/>
    <property type="molecule type" value="Genomic_DNA"/>
</dbReference>
<keyword evidence="3" id="KW-1185">Reference proteome</keyword>
<keyword evidence="1" id="KW-1133">Transmembrane helix</keyword>
<reference evidence="2 3" key="2">
    <citation type="submission" date="2020-03" db="EMBL/GenBank/DDBJ databases">
        <authorList>
            <person name="Ichikawa N."/>
            <person name="Kimura A."/>
            <person name="Kitahashi Y."/>
            <person name="Uohara A."/>
        </authorList>
    </citation>
    <scope>NUCLEOTIDE SEQUENCE [LARGE SCALE GENOMIC DNA]</scope>
    <source>
        <strain evidence="2 3">NBRC 105367</strain>
    </source>
</reference>
<name>A0A6F8YQL8_9ACTN</name>
<keyword evidence="1" id="KW-0472">Membrane</keyword>
<proteinExistence type="predicted"/>
<sequence>MLDTWVPVERRWFGLDRATIAPALVVLGLAGVLAIVVPSIDHAISGGERVRAGDVVVLEGGVEFTPAVGWELTDGILRGEQPRAAGSSTARVVNGPVTLSVRTGRFPGTPAALLEQIKKTTDALHGKHGLHVTGPAAPIQARGGESGVIARYRGTSADGALAAFVVNGTGVEFAVTGPPNMSHGLTPQVTEMITSVGAGPEGRR</sequence>
<reference evidence="2 3" key="1">
    <citation type="submission" date="2020-03" db="EMBL/GenBank/DDBJ databases">
        <title>Whole genome shotgun sequence of Phytohabitans suffuscus NBRC 105367.</title>
        <authorList>
            <person name="Komaki H."/>
            <person name="Tamura T."/>
        </authorList>
    </citation>
    <scope>NUCLEOTIDE SEQUENCE [LARGE SCALE GENOMIC DNA]</scope>
    <source>
        <strain evidence="2 3">NBRC 105367</strain>
    </source>
</reference>
<dbReference type="Proteomes" id="UP000503011">
    <property type="component" value="Chromosome"/>
</dbReference>
<gene>
    <name evidence="2" type="ORF">Psuf_055960</name>
</gene>
<accession>A0A6F8YQL8</accession>
<protein>
    <submittedName>
        <fullName evidence="2">Uncharacterized protein</fullName>
    </submittedName>
</protein>
<evidence type="ECO:0000256" key="1">
    <source>
        <dbReference type="SAM" id="Phobius"/>
    </source>
</evidence>
<dbReference type="KEGG" id="psuu:Psuf_055960"/>
<feature type="transmembrane region" description="Helical" evidence="1">
    <location>
        <begin position="20"/>
        <end position="40"/>
    </location>
</feature>
<evidence type="ECO:0000313" key="2">
    <source>
        <dbReference type="EMBL" id="BCB88283.1"/>
    </source>
</evidence>
<keyword evidence="1" id="KW-0812">Transmembrane</keyword>
<evidence type="ECO:0000313" key="3">
    <source>
        <dbReference type="Proteomes" id="UP000503011"/>
    </source>
</evidence>